<dbReference type="InterPro" id="IPR036533">
    <property type="entry name" value="BAG_dom_sf"/>
</dbReference>
<gene>
    <name evidence="4" type="ORF">CEY00_Acc14311</name>
</gene>
<dbReference type="Gramene" id="PSS13702">
    <property type="protein sequence ID" value="PSS13702"/>
    <property type="gene ID" value="CEY00_Acc14311"/>
</dbReference>
<dbReference type="EMBL" id="NKQK01000013">
    <property type="protein sequence ID" value="PSS13702.1"/>
    <property type="molecule type" value="Genomic_DNA"/>
</dbReference>
<evidence type="ECO:0000256" key="2">
    <source>
        <dbReference type="ARBA" id="ARBA00023186"/>
    </source>
</evidence>
<evidence type="ECO:0000256" key="1">
    <source>
        <dbReference type="ARBA" id="ARBA00022860"/>
    </source>
</evidence>
<dbReference type="Proteomes" id="UP000241394">
    <property type="component" value="Chromosome LG13"/>
</dbReference>
<dbReference type="Pfam" id="PF02179">
    <property type="entry name" value="BAG"/>
    <property type="match status" value="1"/>
</dbReference>
<dbReference type="GO" id="GO:0009506">
    <property type="term" value="C:plasmodesma"/>
    <property type="evidence" value="ECO:0007669"/>
    <property type="project" value="TreeGrafter"/>
</dbReference>
<dbReference type="InterPro" id="IPR003103">
    <property type="entry name" value="BAG_domain"/>
</dbReference>
<dbReference type="PROSITE" id="PS50096">
    <property type="entry name" value="IQ"/>
    <property type="match status" value="1"/>
</dbReference>
<proteinExistence type="predicted"/>
<dbReference type="GO" id="GO:0051087">
    <property type="term" value="F:protein-folding chaperone binding"/>
    <property type="evidence" value="ECO:0007669"/>
    <property type="project" value="InterPro"/>
</dbReference>
<dbReference type="PANTHER" id="PTHR33322:SF4">
    <property type="entry name" value="BAG DOMAIN CONTAINING PROTEIN, EXPRESSED"/>
    <property type="match status" value="1"/>
</dbReference>
<dbReference type="Pfam" id="PF00612">
    <property type="entry name" value="IQ"/>
    <property type="match status" value="1"/>
</dbReference>
<keyword evidence="2" id="KW-0143">Chaperone</keyword>
<dbReference type="PROSITE" id="PS51035">
    <property type="entry name" value="BAG"/>
    <property type="match status" value="1"/>
</dbReference>
<accession>A0A2R6QRG5</accession>
<sequence>MNNPFFRSRWSQPSRAAVATPVEVERKPKVVSIPVHVVGSGPIRPDRTRSASAVKIQKVFRGFMVRKSVKKIASIRHEVEAIERRISERAVVDLIRRDGRERLKVSEGLMALLLKLDSVRGVDLGVRELRKAAIKKAIALQERVDAIAAGDRAVEQTLEVEESDESQTLEIEDNKCDFGSDLIDSSKTTEIFQTVEGIADSDNGADRSPTLEIDKNTNVVANNCENREVICEKMDVAGEEGCVVKQIVEESVDTDSNTKGEVKDCVDGRERGDNKRHTELLERLMEDNEKMMGLMTQLFDRNEVQTRMLTSLTQRVEHLERAFLCDRLRRKKKRLAIGMVGQK</sequence>
<dbReference type="SUPFAM" id="SSF63491">
    <property type="entry name" value="BAG domain"/>
    <property type="match status" value="1"/>
</dbReference>
<reference evidence="4 5" key="1">
    <citation type="submission" date="2017-07" db="EMBL/GenBank/DDBJ databases">
        <title>An improved, manually edited Actinidia chinensis var. chinensis (kiwifruit) genome highlights the challenges associated with draft genomes and gene prediction in plants.</title>
        <authorList>
            <person name="Pilkington S."/>
            <person name="Crowhurst R."/>
            <person name="Hilario E."/>
            <person name="Nardozza S."/>
            <person name="Fraser L."/>
            <person name="Peng Y."/>
            <person name="Gunaseelan K."/>
            <person name="Simpson R."/>
            <person name="Tahir J."/>
            <person name="Deroles S."/>
            <person name="Templeton K."/>
            <person name="Luo Z."/>
            <person name="Davy M."/>
            <person name="Cheng C."/>
            <person name="Mcneilage M."/>
            <person name="Scaglione D."/>
            <person name="Liu Y."/>
            <person name="Zhang Q."/>
            <person name="Datson P."/>
            <person name="De Silva N."/>
            <person name="Gardiner S."/>
            <person name="Bassett H."/>
            <person name="Chagne D."/>
            <person name="Mccallum J."/>
            <person name="Dzierzon H."/>
            <person name="Deng C."/>
            <person name="Wang Y.-Y."/>
            <person name="Barron N."/>
            <person name="Manako K."/>
            <person name="Bowen J."/>
            <person name="Foster T."/>
            <person name="Erridge Z."/>
            <person name="Tiffin H."/>
            <person name="Waite C."/>
            <person name="Davies K."/>
            <person name="Grierson E."/>
            <person name="Laing W."/>
            <person name="Kirk R."/>
            <person name="Chen X."/>
            <person name="Wood M."/>
            <person name="Montefiori M."/>
            <person name="Brummell D."/>
            <person name="Schwinn K."/>
            <person name="Catanach A."/>
            <person name="Fullerton C."/>
            <person name="Li D."/>
            <person name="Meiyalaghan S."/>
            <person name="Nieuwenhuizen N."/>
            <person name="Read N."/>
            <person name="Prakash R."/>
            <person name="Hunter D."/>
            <person name="Zhang H."/>
            <person name="Mckenzie M."/>
            <person name="Knabel M."/>
            <person name="Harris A."/>
            <person name="Allan A."/>
            <person name="Chen A."/>
            <person name="Janssen B."/>
            <person name="Plunkett B."/>
            <person name="Dwamena C."/>
            <person name="Voogd C."/>
            <person name="Leif D."/>
            <person name="Lafferty D."/>
            <person name="Souleyre E."/>
            <person name="Varkonyi-Gasic E."/>
            <person name="Gambi F."/>
            <person name="Hanley J."/>
            <person name="Yao J.-L."/>
            <person name="Cheung J."/>
            <person name="David K."/>
            <person name="Warren B."/>
            <person name="Marsh K."/>
            <person name="Snowden K."/>
            <person name="Lin-Wang K."/>
            <person name="Brian L."/>
            <person name="Martinez-Sanchez M."/>
            <person name="Wang M."/>
            <person name="Ileperuma N."/>
            <person name="Macnee N."/>
            <person name="Campin R."/>
            <person name="Mcatee P."/>
            <person name="Drummond R."/>
            <person name="Espley R."/>
            <person name="Ireland H."/>
            <person name="Wu R."/>
            <person name="Atkinson R."/>
            <person name="Karunairetnam S."/>
            <person name="Bulley S."/>
            <person name="Chunkath S."/>
            <person name="Hanley Z."/>
            <person name="Storey R."/>
            <person name="Thrimawithana A."/>
            <person name="Thomson S."/>
            <person name="David C."/>
            <person name="Testolin R."/>
        </authorList>
    </citation>
    <scope>NUCLEOTIDE SEQUENCE [LARGE SCALE GENOMIC DNA]</scope>
    <source>
        <strain evidence="5">cv. Red5</strain>
        <tissue evidence="4">Young leaf</tissue>
    </source>
</reference>
<dbReference type="GO" id="GO:0005516">
    <property type="term" value="F:calmodulin binding"/>
    <property type="evidence" value="ECO:0007669"/>
    <property type="project" value="UniProtKB-KW"/>
</dbReference>
<keyword evidence="1" id="KW-0112">Calmodulin-binding</keyword>
<dbReference type="STRING" id="1590841.A0A2R6QRG5"/>
<protein>
    <submittedName>
        <fullName evidence="4">BAG family molecular chaperone regulator 5 like</fullName>
    </submittedName>
</protein>
<dbReference type="PANTHER" id="PTHR33322">
    <property type="entry name" value="BAG DOMAIN CONTAINING PROTEIN, EXPRESSED"/>
    <property type="match status" value="1"/>
</dbReference>
<feature type="domain" description="BAG" evidence="3">
    <location>
        <begin position="71"/>
        <end position="148"/>
    </location>
</feature>
<evidence type="ECO:0000259" key="3">
    <source>
        <dbReference type="PROSITE" id="PS51035"/>
    </source>
</evidence>
<dbReference type="CDD" id="cd23767">
    <property type="entry name" value="IQCD"/>
    <property type="match status" value="1"/>
</dbReference>
<dbReference type="InParanoid" id="A0A2R6QRG5"/>
<name>A0A2R6QRG5_ACTCC</name>
<dbReference type="OrthoDB" id="1923217at2759"/>
<dbReference type="InterPro" id="IPR000048">
    <property type="entry name" value="IQ_motif_EF-hand-BS"/>
</dbReference>
<dbReference type="AlphaFoldDB" id="A0A2R6QRG5"/>
<evidence type="ECO:0000313" key="4">
    <source>
        <dbReference type="EMBL" id="PSS13702.1"/>
    </source>
</evidence>
<dbReference type="SMART" id="SM00264">
    <property type="entry name" value="BAG"/>
    <property type="match status" value="1"/>
</dbReference>
<dbReference type="SMART" id="SM00015">
    <property type="entry name" value="IQ"/>
    <property type="match status" value="1"/>
</dbReference>
<dbReference type="Gene3D" id="1.20.58.120">
    <property type="entry name" value="BAG domain"/>
    <property type="match status" value="1"/>
</dbReference>
<dbReference type="InterPro" id="IPR040400">
    <property type="entry name" value="BAG5/6/7/8"/>
</dbReference>
<keyword evidence="5" id="KW-1185">Reference proteome</keyword>
<dbReference type="OMA" id="DSYLVKC"/>
<evidence type="ECO:0000313" key="5">
    <source>
        <dbReference type="Proteomes" id="UP000241394"/>
    </source>
</evidence>
<dbReference type="GO" id="GO:0006457">
    <property type="term" value="P:protein folding"/>
    <property type="evidence" value="ECO:0007669"/>
    <property type="project" value="TreeGrafter"/>
</dbReference>
<organism evidence="4 5">
    <name type="scientific">Actinidia chinensis var. chinensis</name>
    <name type="common">Chinese soft-hair kiwi</name>
    <dbReference type="NCBI Taxonomy" id="1590841"/>
    <lineage>
        <taxon>Eukaryota</taxon>
        <taxon>Viridiplantae</taxon>
        <taxon>Streptophyta</taxon>
        <taxon>Embryophyta</taxon>
        <taxon>Tracheophyta</taxon>
        <taxon>Spermatophyta</taxon>
        <taxon>Magnoliopsida</taxon>
        <taxon>eudicotyledons</taxon>
        <taxon>Gunneridae</taxon>
        <taxon>Pentapetalae</taxon>
        <taxon>asterids</taxon>
        <taxon>Ericales</taxon>
        <taxon>Actinidiaceae</taxon>
        <taxon>Actinidia</taxon>
    </lineage>
</organism>
<comment type="caution">
    <text evidence="4">The sequence shown here is derived from an EMBL/GenBank/DDBJ whole genome shotgun (WGS) entry which is preliminary data.</text>
</comment>
<reference evidence="5" key="2">
    <citation type="journal article" date="2018" name="BMC Genomics">
        <title>A manually annotated Actinidia chinensis var. chinensis (kiwifruit) genome highlights the challenges associated with draft genomes and gene prediction in plants.</title>
        <authorList>
            <person name="Pilkington S.M."/>
            <person name="Crowhurst R."/>
            <person name="Hilario E."/>
            <person name="Nardozza S."/>
            <person name="Fraser L."/>
            <person name="Peng Y."/>
            <person name="Gunaseelan K."/>
            <person name="Simpson R."/>
            <person name="Tahir J."/>
            <person name="Deroles S.C."/>
            <person name="Templeton K."/>
            <person name="Luo Z."/>
            <person name="Davy M."/>
            <person name="Cheng C."/>
            <person name="McNeilage M."/>
            <person name="Scaglione D."/>
            <person name="Liu Y."/>
            <person name="Zhang Q."/>
            <person name="Datson P."/>
            <person name="De Silva N."/>
            <person name="Gardiner S.E."/>
            <person name="Bassett H."/>
            <person name="Chagne D."/>
            <person name="McCallum J."/>
            <person name="Dzierzon H."/>
            <person name="Deng C."/>
            <person name="Wang Y.Y."/>
            <person name="Barron L."/>
            <person name="Manako K."/>
            <person name="Bowen J."/>
            <person name="Foster T.M."/>
            <person name="Erridge Z.A."/>
            <person name="Tiffin H."/>
            <person name="Waite C.N."/>
            <person name="Davies K.M."/>
            <person name="Grierson E.P."/>
            <person name="Laing W.A."/>
            <person name="Kirk R."/>
            <person name="Chen X."/>
            <person name="Wood M."/>
            <person name="Montefiori M."/>
            <person name="Brummell D.A."/>
            <person name="Schwinn K.E."/>
            <person name="Catanach A."/>
            <person name="Fullerton C."/>
            <person name="Li D."/>
            <person name="Meiyalaghan S."/>
            <person name="Nieuwenhuizen N."/>
            <person name="Read N."/>
            <person name="Prakash R."/>
            <person name="Hunter D."/>
            <person name="Zhang H."/>
            <person name="McKenzie M."/>
            <person name="Knabel M."/>
            <person name="Harris A."/>
            <person name="Allan A.C."/>
            <person name="Gleave A."/>
            <person name="Chen A."/>
            <person name="Janssen B.J."/>
            <person name="Plunkett B."/>
            <person name="Ampomah-Dwamena C."/>
            <person name="Voogd C."/>
            <person name="Leif D."/>
            <person name="Lafferty D."/>
            <person name="Souleyre E.J.F."/>
            <person name="Varkonyi-Gasic E."/>
            <person name="Gambi F."/>
            <person name="Hanley J."/>
            <person name="Yao J.L."/>
            <person name="Cheung J."/>
            <person name="David K.M."/>
            <person name="Warren B."/>
            <person name="Marsh K."/>
            <person name="Snowden K.C."/>
            <person name="Lin-Wang K."/>
            <person name="Brian L."/>
            <person name="Martinez-Sanchez M."/>
            <person name="Wang M."/>
            <person name="Ileperuma N."/>
            <person name="Macnee N."/>
            <person name="Campin R."/>
            <person name="McAtee P."/>
            <person name="Drummond R.S.M."/>
            <person name="Espley R.V."/>
            <person name="Ireland H.S."/>
            <person name="Wu R."/>
            <person name="Atkinson R.G."/>
            <person name="Karunairetnam S."/>
            <person name="Bulley S."/>
            <person name="Chunkath S."/>
            <person name="Hanley Z."/>
            <person name="Storey R."/>
            <person name="Thrimawithana A.H."/>
            <person name="Thomson S."/>
            <person name="David C."/>
            <person name="Testolin R."/>
            <person name="Huang H."/>
            <person name="Hellens R.P."/>
            <person name="Schaffer R.J."/>
        </authorList>
    </citation>
    <scope>NUCLEOTIDE SEQUENCE [LARGE SCALE GENOMIC DNA]</scope>
    <source>
        <strain evidence="5">cv. Red5</strain>
    </source>
</reference>